<evidence type="ECO:0000313" key="2">
    <source>
        <dbReference type="EMBL" id="KIY97542.1"/>
    </source>
</evidence>
<dbReference type="KEGG" id="mng:MNEG_10419"/>
<dbReference type="RefSeq" id="XP_013896562.1">
    <property type="nucleotide sequence ID" value="XM_014041108.1"/>
</dbReference>
<dbReference type="Proteomes" id="UP000054498">
    <property type="component" value="Unassembled WGS sequence"/>
</dbReference>
<organism evidence="2 3">
    <name type="scientific">Monoraphidium neglectum</name>
    <dbReference type="NCBI Taxonomy" id="145388"/>
    <lineage>
        <taxon>Eukaryota</taxon>
        <taxon>Viridiplantae</taxon>
        <taxon>Chlorophyta</taxon>
        <taxon>core chlorophytes</taxon>
        <taxon>Chlorophyceae</taxon>
        <taxon>CS clade</taxon>
        <taxon>Sphaeropleales</taxon>
        <taxon>Selenastraceae</taxon>
        <taxon>Monoraphidium</taxon>
    </lineage>
</organism>
<gene>
    <name evidence="2" type="ORF">MNEG_10419</name>
</gene>
<feature type="region of interest" description="Disordered" evidence="1">
    <location>
        <begin position="1"/>
        <end position="39"/>
    </location>
</feature>
<accession>A0A0D2JD36</accession>
<dbReference type="AlphaFoldDB" id="A0A0D2JD36"/>
<reference evidence="2 3" key="1">
    <citation type="journal article" date="2013" name="BMC Genomics">
        <title>Reconstruction of the lipid metabolism for the microalga Monoraphidium neglectum from its genome sequence reveals characteristics suitable for biofuel production.</title>
        <authorList>
            <person name="Bogen C."/>
            <person name="Al-Dilaimi A."/>
            <person name="Albersmeier A."/>
            <person name="Wichmann J."/>
            <person name="Grundmann M."/>
            <person name="Rupp O."/>
            <person name="Lauersen K.J."/>
            <person name="Blifernez-Klassen O."/>
            <person name="Kalinowski J."/>
            <person name="Goesmann A."/>
            <person name="Mussgnug J.H."/>
            <person name="Kruse O."/>
        </authorList>
    </citation>
    <scope>NUCLEOTIDE SEQUENCE [LARGE SCALE GENOMIC DNA]</scope>
    <source>
        <strain evidence="2 3">SAG 48.87</strain>
    </source>
</reference>
<evidence type="ECO:0000256" key="1">
    <source>
        <dbReference type="SAM" id="MobiDB-lite"/>
    </source>
</evidence>
<name>A0A0D2JD36_9CHLO</name>
<dbReference type="OrthoDB" id="545815at2759"/>
<protein>
    <submittedName>
        <fullName evidence="2">Uncharacterized protein</fullName>
    </submittedName>
</protein>
<proteinExistence type="predicted"/>
<evidence type="ECO:0000313" key="3">
    <source>
        <dbReference type="Proteomes" id="UP000054498"/>
    </source>
</evidence>
<dbReference type="GeneID" id="25727579"/>
<dbReference type="EMBL" id="KK102526">
    <property type="protein sequence ID" value="KIY97542.1"/>
    <property type="molecule type" value="Genomic_DNA"/>
</dbReference>
<keyword evidence="3" id="KW-1185">Reference proteome</keyword>
<sequence length="135" mass="14490">MAASTAQRKGAPKSGGVAKRSGGPKAGTKSKKKASDTDATSCVVSSLEEWVPDGFHSYQGPGERAVHGVYASLAAANRAARDVFFKKNPLGLDAEELKERRDIFEDERRGGMLHISVHPADSPRWEVRVERVAGS</sequence>